<evidence type="ECO:0000256" key="2">
    <source>
        <dbReference type="ARBA" id="ARBA00023054"/>
    </source>
</evidence>
<dbReference type="PANTHER" id="PTHR16650">
    <property type="entry name" value="C21ORF13-RELATED"/>
    <property type="match status" value="1"/>
</dbReference>
<dbReference type="OrthoDB" id="2123794at2759"/>
<feature type="coiled-coil region" evidence="3">
    <location>
        <begin position="125"/>
        <end position="255"/>
    </location>
</feature>
<evidence type="ECO:0000313" key="6">
    <source>
        <dbReference type="EMBL" id="MBW16415.1"/>
    </source>
</evidence>
<dbReference type="Pfam" id="PF15619">
    <property type="entry name" value="Lebercilin"/>
    <property type="match status" value="1"/>
</dbReference>
<sequence>MELPVFSNKKITSTQNQQRKKKKVLKPIRMHTLSATRRRQCVSNSPYLTTYTSNTGVRSNSSNVNNLLINDHILRIKKLENELIEAHMKTRELIVENRLLKTLGKRHENALSMYEGKQAKLPQTIKSYEEEIRTLKSQIRHIKISFKEMENRYKSQNIELITLQKQYKHLLGLSQNKELSKKENLSDKLEKAQSTIKKQDEKILNIIKKLELQNKSHRYHINVENNKIKELQHEVKRLEDENKNLKSCLDKLKNKSYSSRQSFTKGITEDSISITSR</sequence>
<dbReference type="AlphaFoldDB" id="A0A2H8TQJ4"/>
<name>A0A2H8TQJ4_9HEMI</name>
<dbReference type="GO" id="GO:0042073">
    <property type="term" value="P:intraciliary transport"/>
    <property type="evidence" value="ECO:0007669"/>
    <property type="project" value="TreeGrafter"/>
</dbReference>
<protein>
    <submittedName>
        <fullName evidence="6">Lebercilin-like protein</fullName>
    </submittedName>
</protein>
<feature type="domain" description="Lebercilin" evidence="5">
    <location>
        <begin position="73"/>
        <end position="250"/>
    </location>
</feature>
<dbReference type="EMBL" id="GFXV01004610">
    <property type="protein sequence ID" value="MBW16415.1"/>
    <property type="molecule type" value="Transcribed_RNA"/>
</dbReference>
<evidence type="ECO:0000259" key="5">
    <source>
        <dbReference type="Pfam" id="PF15619"/>
    </source>
</evidence>
<dbReference type="InterPro" id="IPR028933">
    <property type="entry name" value="Lebercilin_dom"/>
</dbReference>
<keyword evidence="2 3" id="KW-0175">Coiled coil</keyword>
<evidence type="ECO:0000256" key="4">
    <source>
        <dbReference type="SAM" id="MobiDB-lite"/>
    </source>
</evidence>
<dbReference type="InterPro" id="IPR026188">
    <property type="entry name" value="Lebercilin-like"/>
</dbReference>
<comment type="similarity">
    <text evidence="1">Belongs to the LCA5 family.</text>
</comment>
<feature type="region of interest" description="Disordered" evidence="4">
    <location>
        <begin position="1"/>
        <end position="22"/>
    </location>
</feature>
<dbReference type="PANTHER" id="PTHR16650:SF6">
    <property type="entry name" value="GH21622P"/>
    <property type="match status" value="1"/>
</dbReference>
<accession>A0A2H8TQJ4</accession>
<gene>
    <name evidence="6" type="primary">Lca5l_1</name>
</gene>
<reference evidence="6" key="1">
    <citation type="submission" date="2017-10" db="EMBL/GenBank/DDBJ databases">
        <title>Transcriptome Assembly of Sugarcane Aphid Adults.</title>
        <authorList>
            <person name="Scully E.D."/>
            <person name="Palmer N.A."/>
            <person name="Geib S.M."/>
            <person name="Sarath G."/>
            <person name="Sattler S.E."/>
        </authorList>
    </citation>
    <scope>NUCLEOTIDE SEQUENCE</scope>
    <source>
        <tissue evidence="6">Whole body</tissue>
    </source>
</reference>
<evidence type="ECO:0000256" key="3">
    <source>
        <dbReference type="SAM" id="Coils"/>
    </source>
</evidence>
<organism evidence="6">
    <name type="scientific">Melanaphis sacchari</name>
    <dbReference type="NCBI Taxonomy" id="742174"/>
    <lineage>
        <taxon>Eukaryota</taxon>
        <taxon>Metazoa</taxon>
        <taxon>Ecdysozoa</taxon>
        <taxon>Arthropoda</taxon>
        <taxon>Hexapoda</taxon>
        <taxon>Insecta</taxon>
        <taxon>Pterygota</taxon>
        <taxon>Neoptera</taxon>
        <taxon>Paraneoptera</taxon>
        <taxon>Hemiptera</taxon>
        <taxon>Sternorrhyncha</taxon>
        <taxon>Aphidomorpha</taxon>
        <taxon>Aphidoidea</taxon>
        <taxon>Aphididae</taxon>
        <taxon>Aphidini</taxon>
        <taxon>Melanaphis</taxon>
    </lineage>
</organism>
<feature type="coiled-coil region" evidence="3">
    <location>
        <begin position="69"/>
        <end position="96"/>
    </location>
</feature>
<evidence type="ECO:0000256" key="1">
    <source>
        <dbReference type="ARBA" id="ARBA00010229"/>
    </source>
</evidence>
<proteinExistence type="inferred from homology"/>
<dbReference type="GO" id="GO:0005930">
    <property type="term" value="C:axoneme"/>
    <property type="evidence" value="ECO:0007669"/>
    <property type="project" value="TreeGrafter"/>
</dbReference>